<dbReference type="RefSeq" id="XP_038789475.1">
    <property type="nucleotide sequence ID" value="XM_038928197.1"/>
</dbReference>
<dbReference type="GeneID" id="62201375"/>
<evidence type="ECO:0000313" key="2">
    <source>
        <dbReference type="EMBL" id="KAF7679402.1"/>
    </source>
</evidence>
<evidence type="ECO:0000256" key="1">
    <source>
        <dbReference type="SAM" id="MobiDB-lite"/>
    </source>
</evidence>
<dbReference type="EMBL" id="JAAABM010000003">
    <property type="protein sequence ID" value="KAF7679402.1"/>
    <property type="molecule type" value="Genomic_DNA"/>
</dbReference>
<feature type="region of interest" description="Disordered" evidence="1">
    <location>
        <begin position="1"/>
        <end position="28"/>
    </location>
</feature>
<comment type="caution">
    <text evidence="2">The sequence shown here is derived from an EMBL/GenBank/DDBJ whole genome shotgun (WGS) entry which is preliminary data.</text>
</comment>
<evidence type="ECO:0000313" key="3">
    <source>
        <dbReference type="Proteomes" id="UP000596902"/>
    </source>
</evidence>
<sequence>MFPGGRSRYPYQNSLQDPDNGGGFYPDRMYSHTPGALRGDSRYNHVFGTSSRNWSYTDNGRYGRFEPYDRRGPRRLRRGWWE</sequence>
<keyword evidence="3" id="KW-1185">Reference proteome</keyword>
<organism evidence="2 3">
    <name type="scientific">Alternaria burnsii</name>
    <dbReference type="NCBI Taxonomy" id="1187904"/>
    <lineage>
        <taxon>Eukaryota</taxon>
        <taxon>Fungi</taxon>
        <taxon>Dikarya</taxon>
        <taxon>Ascomycota</taxon>
        <taxon>Pezizomycotina</taxon>
        <taxon>Dothideomycetes</taxon>
        <taxon>Pleosporomycetidae</taxon>
        <taxon>Pleosporales</taxon>
        <taxon>Pleosporineae</taxon>
        <taxon>Pleosporaceae</taxon>
        <taxon>Alternaria</taxon>
        <taxon>Alternaria sect. Alternaria</taxon>
    </lineage>
</organism>
<name>A0A8H7EGU4_9PLEO</name>
<protein>
    <submittedName>
        <fullName evidence="2">Uncharacterized protein</fullName>
    </submittedName>
</protein>
<reference evidence="2" key="1">
    <citation type="submission" date="2020-01" db="EMBL/GenBank/DDBJ databases">
        <authorList>
            <person name="Feng Z.H.Z."/>
        </authorList>
    </citation>
    <scope>NUCLEOTIDE SEQUENCE</scope>
    <source>
        <strain evidence="2">CBS107.38</strain>
    </source>
</reference>
<proteinExistence type="predicted"/>
<accession>A0A8H7EGU4</accession>
<dbReference type="Proteomes" id="UP000596902">
    <property type="component" value="Unassembled WGS sequence"/>
</dbReference>
<dbReference type="AlphaFoldDB" id="A0A8H7EGU4"/>
<gene>
    <name evidence="2" type="ORF">GT037_003150</name>
</gene>
<reference evidence="2" key="2">
    <citation type="submission" date="2020-08" db="EMBL/GenBank/DDBJ databases">
        <title>Draft Genome Sequence of Cumin Blight Pathogen Alternaria burnsii.</title>
        <authorList>
            <person name="Feng Z."/>
        </authorList>
    </citation>
    <scope>NUCLEOTIDE SEQUENCE</scope>
    <source>
        <strain evidence="2">CBS107.38</strain>
    </source>
</reference>